<evidence type="ECO:0000313" key="14">
    <source>
        <dbReference type="Proteomes" id="UP001153636"/>
    </source>
</evidence>
<feature type="domain" description="Snurportin-1 m3G cap-binding" evidence="12">
    <location>
        <begin position="84"/>
        <end position="260"/>
    </location>
</feature>
<keyword evidence="9" id="KW-0539">Nucleus</keyword>
<comment type="function">
    <text evidence="1">Functions as an U snRNP-specific nuclear import adapter. Involved in the trimethylguanosine (m3G)-cap-dependent nuclear import of U snRNPs. Binds specifically to the terminal m3G-cap U snRNAs.</text>
</comment>
<evidence type="ECO:0000259" key="11">
    <source>
        <dbReference type="Pfam" id="PF11538"/>
    </source>
</evidence>
<dbReference type="GO" id="GO:0005634">
    <property type="term" value="C:nucleus"/>
    <property type="evidence" value="ECO:0007669"/>
    <property type="project" value="UniProtKB-SubCell"/>
</dbReference>
<keyword evidence="10" id="KW-0175">Coiled coil</keyword>
<feature type="coiled-coil region" evidence="10">
    <location>
        <begin position="17"/>
        <end position="76"/>
    </location>
</feature>
<dbReference type="SUPFAM" id="SSF56091">
    <property type="entry name" value="DNA ligase/mRNA capping enzyme, catalytic domain"/>
    <property type="match status" value="1"/>
</dbReference>
<keyword evidence="8" id="KW-0694">RNA-binding</keyword>
<evidence type="ECO:0000256" key="5">
    <source>
        <dbReference type="ARBA" id="ARBA00016034"/>
    </source>
</evidence>
<evidence type="ECO:0000256" key="2">
    <source>
        <dbReference type="ARBA" id="ARBA00004123"/>
    </source>
</evidence>
<comment type="similarity">
    <text evidence="4">Belongs to the snurportin family.</text>
</comment>
<dbReference type="Proteomes" id="UP001153636">
    <property type="component" value="Chromosome 1"/>
</dbReference>
<name>A0A9P0CEA6_9CUCU</name>
<dbReference type="AlphaFoldDB" id="A0A9P0CEA6"/>
<dbReference type="InterPro" id="IPR024721">
    <property type="entry name" value="Snurportin-1_N"/>
</dbReference>
<evidence type="ECO:0000256" key="3">
    <source>
        <dbReference type="ARBA" id="ARBA00004496"/>
    </source>
</evidence>
<dbReference type="CDD" id="cd09232">
    <property type="entry name" value="Snurportin-1_C"/>
    <property type="match status" value="1"/>
</dbReference>
<dbReference type="Gene3D" id="3.30.470.30">
    <property type="entry name" value="DNA ligase/mRNA capping enzyme"/>
    <property type="match status" value="1"/>
</dbReference>
<evidence type="ECO:0000256" key="7">
    <source>
        <dbReference type="ARBA" id="ARBA00022490"/>
    </source>
</evidence>
<dbReference type="PANTHER" id="PTHR13403">
    <property type="entry name" value="SNURPORTIN1 RNUT1 PROTEIN RNA, U TRANSPORTER 1"/>
    <property type="match status" value="1"/>
</dbReference>
<reference evidence="13" key="1">
    <citation type="submission" date="2022-01" db="EMBL/GenBank/DDBJ databases">
        <authorList>
            <person name="King R."/>
        </authorList>
    </citation>
    <scope>NUCLEOTIDE SEQUENCE</scope>
</reference>
<feature type="domain" description="Snurportin-1 N-terminal" evidence="11">
    <location>
        <begin position="11"/>
        <end position="49"/>
    </location>
</feature>
<evidence type="ECO:0000313" key="13">
    <source>
        <dbReference type="EMBL" id="CAH1099158.1"/>
    </source>
</evidence>
<keyword evidence="14" id="KW-1185">Reference proteome</keyword>
<protein>
    <recommendedName>
        <fullName evidence="5">Snurportin-1</fullName>
    </recommendedName>
</protein>
<evidence type="ECO:0000256" key="6">
    <source>
        <dbReference type="ARBA" id="ARBA00022448"/>
    </source>
</evidence>
<keyword evidence="6" id="KW-0813">Transport</keyword>
<evidence type="ECO:0000259" key="12">
    <source>
        <dbReference type="Pfam" id="PF21974"/>
    </source>
</evidence>
<dbReference type="Pfam" id="PF11538">
    <property type="entry name" value="Snurportin1"/>
    <property type="match status" value="1"/>
</dbReference>
<evidence type="ECO:0000256" key="10">
    <source>
        <dbReference type="SAM" id="Coils"/>
    </source>
</evidence>
<sequence>MGDSLEKSIIHPRAYLYKIKENKLSQHERRIKYLEEQKEKRQTLTDKNRDLCDLFIKQIEKSCKDEEMEYESTQIRKESQFHFKLMMTEWFTDIPDDLEDNWFIKLVPEGFRILLIARNHHTFIYNKNGRYLFQIRTNFPGGGGCIENGTAVLDCVMDKKNKIVFVLDCLFWNSMSTLDSEANFRFYWLKSKFQENPEMGQYLNYKFVLMDSVCAERSLIQEKMFQSFKIGESEIIYDGIAFYHKESQYSFGYSPLATWLASYMLPEKLGIDVPEIYSEKKPKNYVNLQHYIENEKLFHKKKRRFKKTDVEDMES</sequence>
<evidence type="ECO:0000256" key="1">
    <source>
        <dbReference type="ARBA" id="ARBA00003975"/>
    </source>
</evidence>
<evidence type="ECO:0000256" key="9">
    <source>
        <dbReference type="ARBA" id="ARBA00023242"/>
    </source>
</evidence>
<evidence type="ECO:0000256" key="4">
    <source>
        <dbReference type="ARBA" id="ARBA00007540"/>
    </source>
</evidence>
<dbReference type="GO" id="GO:0005737">
    <property type="term" value="C:cytoplasm"/>
    <property type="evidence" value="ECO:0007669"/>
    <property type="project" value="UniProtKB-SubCell"/>
</dbReference>
<gene>
    <name evidence="13" type="ORF">PSYICH_LOCUS403</name>
</gene>
<dbReference type="GO" id="GO:0061015">
    <property type="term" value="P:snRNA import into nucleus"/>
    <property type="evidence" value="ECO:0007669"/>
    <property type="project" value="InterPro"/>
</dbReference>
<dbReference type="InterPro" id="IPR047857">
    <property type="entry name" value="Snurportin1_C"/>
</dbReference>
<dbReference type="PANTHER" id="PTHR13403:SF6">
    <property type="entry name" value="SNURPORTIN-1"/>
    <property type="match status" value="1"/>
</dbReference>
<organism evidence="13 14">
    <name type="scientific">Psylliodes chrysocephalus</name>
    <dbReference type="NCBI Taxonomy" id="3402493"/>
    <lineage>
        <taxon>Eukaryota</taxon>
        <taxon>Metazoa</taxon>
        <taxon>Ecdysozoa</taxon>
        <taxon>Arthropoda</taxon>
        <taxon>Hexapoda</taxon>
        <taxon>Insecta</taxon>
        <taxon>Pterygota</taxon>
        <taxon>Neoptera</taxon>
        <taxon>Endopterygota</taxon>
        <taxon>Coleoptera</taxon>
        <taxon>Polyphaga</taxon>
        <taxon>Cucujiformia</taxon>
        <taxon>Chrysomeloidea</taxon>
        <taxon>Chrysomelidae</taxon>
        <taxon>Galerucinae</taxon>
        <taxon>Alticini</taxon>
        <taxon>Psylliodes</taxon>
    </lineage>
</organism>
<dbReference type="InterPro" id="IPR017336">
    <property type="entry name" value="Snurportin-1"/>
</dbReference>
<evidence type="ECO:0000256" key="8">
    <source>
        <dbReference type="ARBA" id="ARBA00022884"/>
    </source>
</evidence>
<dbReference type="OrthoDB" id="10003593at2759"/>
<comment type="subcellular location">
    <subcellularLocation>
        <location evidence="3">Cytoplasm</location>
    </subcellularLocation>
    <subcellularLocation>
        <location evidence="2">Nucleus</location>
    </subcellularLocation>
</comment>
<dbReference type="EMBL" id="OV651813">
    <property type="protein sequence ID" value="CAH1099158.1"/>
    <property type="molecule type" value="Genomic_DNA"/>
</dbReference>
<accession>A0A9P0CEA6</accession>
<keyword evidence="7" id="KW-0963">Cytoplasm</keyword>
<proteinExistence type="inferred from homology"/>
<dbReference type="Pfam" id="PF21974">
    <property type="entry name" value="SPN1_m3Gcap_bd"/>
    <property type="match status" value="1"/>
</dbReference>
<dbReference type="GO" id="GO:0003723">
    <property type="term" value="F:RNA binding"/>
    <property type="evidence" value="ECO:0007669"/>
    <property type="project" value="UniProtKB-KW"/>
</dbReference>